<dbReference type="EMBL" id="MGHA01000015">
    <property type="protein sequence ID" value="OGM60840.1"/>
    <property type="molecule type" value="Genomic_DNA"/>
</dbReference>
<evidence type="ECO:0000313" key="3">
    <source>
        <dbReference type="Proteomes" id="UP000177501"/>
    </source>
</evidence>
<protein>
    <submittedName>
        <fullName evidence="2">Uncharacterized protein</fullName>
    </submittedName>
</protein>
<gene>
    <name evidence="2" type="ORF">A2955_02265</name>
</gene>
<reference evidence="2 3" key="1">
    <citation type="journal article" date="2016" name="Nat. Commun.">
        <title>Thousands of microbial genomes shed light on interconnected biogeochemical processes in an aquifer system.</title>
        <authorList>
            <person name="Anantharaman K."/>
            <person name="Brown C.T."/>
            <person name="Hug L.A."/>
            <person name="Sharon I."/>
            <person name="Castelle C.J."/>
            <person name="Probst A.J."/>
            <person name="Thomas B.C."/>
            <person name="Singh A."/>
            <person name="Wilkins M.J."/>
            <person name="Karaoz U."/>
            <person name="Brodie E.L."/>
            <person name="Williams K.H."/>
            <person name="Hubbard S.S."/>
            <person name="Banfield J.F."/>
        </authorList>
    </citation>
    <scope>NUCLEOTIDE SEQUENCE [LARGE SCALE GENOMIC DNA]</scope>
</reference>
<organism evidence="2 3">
    <name type="scientific">Candidatus Woesebacteria bacterium RIFCSPLOWO2_01_FULL_37_19</name>
    <dbReference type="NCBI Taxonomy" id="1802514"/>
    <lineage>
        <taxon>Bacteria</taxon>
        <taxon>Candidatus Woeseibacteriota</taxon>
    </lineage>
</organism>
<keyword evidence="1" id="KW-0472">Membrane</keyword>
<dbReference type="STRING" id="1802514.A2955_02265"/>
<evidence type="ECO:0000313" key="2">
    <source>
        <dbReference type="EMBL" id="OGM60840.1"/>
    </source>
</evidence>
<comment type="caution">
    <text evidence="2">The sequence shown here is derived from an EMBL/GenBank/DDBJ whole genome shotgun (WGS) entry which is preliminary data.</text>
</comment>
<evidence type="ECO:0000256" key="1">
    <source>
        <dbReference type="SAM" id="Phobius"/>
    </source>
</evidence>
<dbReference type="AlphaFoldDB" id="A0A1F8BA71"/>
<sequence length="108" mass="12832">MTDIPGTGKVQPLKKHEEVVKVENTTVVNIKELKKKDFQKERPEDKLWYNQLKYWLLISLGISLLFLLISLTYSRFIYISPLPPILSYITWNVRRLVRKLEKIDIFAK</sequence>
<name>A0A1F8BA71_9BACT</name>
<keyword evidence="1" id="KW-1133">Transmembrane helix</keyword>
<proteinExistence type="predicted"/>
<dbReference type="Proteomes" id="UP000177501">
    <property type="component" value="Unassembled WGS sequence"/>
</dbReference>
<keyword evidence="1" id="KW-0812">Transmembrane</keyword>
<feature type="transmembrane region" description="Helical" evidence="1">
    <location>
        <begin position="54"/>
        <end position="73"/>
    </location>
</feature>
<accession>A0A1F8BA71</accession>